<protein>
    <submittedName>
        <fullName evidence="1">Uncharacterized protein</fullName>
    </submittedName>
</protein>
<evidence type="ECO:0000313" key="1">
    <source>
        <dbReference type="EMBL" id="QNQ11754.1"/>
    </source>
</evidence>
<dbReference type="EMBL" id="CP061038">
    <property type="protein sequence ID" value="QNQ11754.1"/>
    <property type="molecule type" value="Genomic_DNA"/>
</dbReference>
<accession>A0A7H0LQ01</accession>
<dbReference type="AlphaFoldDB" id="A0A7H0LQ01"/>
<gene>
    <name evidence="1" type="ORF">H3Z74_11805</name>
</gene>
<sequence>MTSFLLDNRFSPVTNSIGFLKCDPDRAARAYLDWQVGIQEKRGVRLAQQSVSGPLPNALRSLLPLTSVETRRFLFLPTHSAWTAFLDNGHDGTDVFAPVSFLAQQLGCEGVRATANPHAPEDKLFGATILEIYGPHKTEFLNYIRSVASTYDGYKWSFSTAGAVQPFEDPARYAQRKIQSRFTLDMLDAYLKAMGIDAFDADFYLPDNRAAIRIEKIGPSAPAMREVAAGF</sequence>
<evidence type="ECO:0000313" key="2">
    <source>
        <dbReference type="Proteomes" id="UP000516148"/>
    </source>
</evidence>
<keyword evidence="2" id="KW-1185">Reference proteome</keyword>
<reference evidence="1 2" key="1">
    <citation type="submission" date="2020-09" db="EMBL/GenBank/DDBJ databases">
        <title>Sphingomonas sp., a new species isolated from pork steak.</title>
        <authorList>
            <person name="Heidler von Heilborn D."/>
        </authorList>
    </citation>
    <scope>NUCLEOTIDE SEQUENCE [LARGE SCALE GENOMIC DNA]</scope>
    <source>
        <strain evidence="2">S8-3T</strain>
    </source>
</reference>
<dbReference type="RefSeq" id="WP_187764059.1">
    <property type="nucleotide sequence ID" value="NZ_CP061038.1"/>
</dbReference>
<proteinExistence type="predicted"/>
<dbReference type="KEGG" id="spap:H3Z74_11805"/>
<organism evidence="1 2">
    <name type="scientific">Sphingomonas alpina</name>
    <dbReference type="NCBI Taxonomy" id="653931"/>
    <lineage>
        <taxon>Bacteria</taxon>
        <taxon>Pseudomonadati</taxon>
        <taxon>Pseudomonadota</taxon>
        <taxon>Alphaproteobacteria</taxon>
        <taxon>Sphingomonadales</taxon>
        <taxon>Sphingomonadaceae</taxon>
        <taxon>Sphingomonas</taxon>
    </lineage>
</organism>
<dbReference type="Proteomes" id="UP000516148">
    <property type="component" value="Chromosome"/>
</dbReference>
<name>A0A7H0LQ01_9SPHN</name>